<feature type="transmembrane region" description="Helical" evidence="8">
    <location>
        <begin position="117"/>
        <end position="140"/>
    </location>
</feature>
<dbReference type="Pfam" id="PF00953">
    <property type="entry name" value="Glycos_transf_4"/>
    <property type="match status" value="1"/>
</dbReference>
<feature type="binding site" evidence="7">
    <location>
        <position position="232"/>
    </location>
    <ligand>
        <name>Mg(2+)</name>
        <dbReference type="ChEBI" id="CHEBI:18420"/>
    </ligand>
</feature>
<evidence type="ECO:0000256" key="2">
    <source>
        <dbReference type="ARBA" id="ARBA00022475"/>
    </source>
</evidence>
<comment type="subcellular location">
    <subcellularLocation>
        <location evidence="1">Cell membrane</location>
        <topology evidence="1">Multi-pass membrane protein</topology>
    </subcellularLocation>
</comment>
<keyword evidence="7" id="KW-0460">Magnesium</keyword>
<dbReference type="EMBL" id="QSUL01000001">
    <property type="protein sequence ID" value="RGN40382.1"/>
    <property type="molecule type" value="Genomic_DNA"/>
</dbReference>
<sequence length="370" mass="41995">MTICLFETLAAFTVSCLLSAMIIPKISLVAFKRRLFDPLSDRKLHTTHIPRLGGIAFFPCITVPISLIIACHNLCTDSNLLCWEQSTCLLTMFSCLFILYLMGIKDDLIGMRYRAKFVIQTLCGFLLVASGFCFNNLYGLFGIHELPYYIGIPFTVFIIVYIMNAINLIDGIDGLASGLSMIAFFAFGCMFIRLHWWLYAFISFAALGALIPFFYYNMFGQARRGRKVFMGDTGSLTIGLLLAMMAIHLSMFDPAKEDIFPGAIVTAFSFLLVPMLDVVRVVLHRLRNHKPPFLPDKNHIHHKFISLGMSQHRALGFILSIAWIFIMVNTILTSYLSVTALFLLDVTVWTIMHFYITAKILKKERKKNKN</sequence>
<dbReference type="PANTHER" id="PTHR22926">
    <property type="entry name" value="PHOSPHO-N-ACETYLMURAMOYL-PENTAPEPTIDE-TRANSFERASE"/>
    <property type="match status" value="1"/>
</dbReference>
<feature type="transmembrane region" description="Helical" evidence="8">
    <location>
        <begin position="12"/>
        <end position="31"/>
    </location>
</feature>
<feature type="transmembrane region" description="Helical" evidence="8">
    <location>
        <begin position="199"/>
        <end position="216"/>
    </location>
</feature>
<dbReference type="GO" id="GO:0005886">
    <property type="term" value="C:plasma membrane"/>
    <property type="evidence" value="ECO:0007669"/>
    <property type="project" value="UniProtKB-SubCell"/>
</dbReference>
<dbReference type="GO" id="GO:0009103">
    <property type="term" value="P:lipopolysaccharide biosynthetic process"/>
    <property type="evidence" value="ECO:0007669"/>
    <property type="project" value="TreeGrafter"/>
</dbReference>
<reference evidence="9 10" key="1">
    <citation type="submission" date="2018-08" db="EMBL/GenBank/DDBJ databases">
        <title>A genome reference for cultivated species of the human gut microbiota.</title>
        <authorList>
            <person name="Zou Y."/>
            <person name="Xue W."/>
            <person name="Luo G."/>
        </authorList>
    </citation>
    <scope>NUCLEOTIDE SEQUENCE [LARGE SCALE GENOMIC DNA]</scope>
    <source>
        <strain evidence="9 10">OM05-15BH</strain>
    </source>
</reference>
<dbReference type="InterPro" id="IPR018480">
    <property type="entry name" value="PNAcMuramoyl-5peptid_Trfase_CS"/>
</dbReference>
<feature type="transmembrane region" description="Helical" evidence="8">
    <location>
        <begin position="314"/>
        <end position="332"/>
    </location>
</feature>
<dbReference type="Proteomes" id="UP000260983">
    <property type="component" value="Unassembled WGS sequence"/>
</dbReference>
<evidence type="ECO:0000256" key="5">
    <source>
        <dbReference type="ARBA" id="ARBA00022989"/>
    </source>
</evidence>
<keyword evidence="6 8" id="KW-0472">Membrane</keyword>
<keyword evidence="7" id="KW-0479">Metal-binding</keyword>
<evidence type="ECO:0000313" key="9">
    <source>
        <dbReference type="EMBL" id="RGN40382.1"/>
    </source>
</evidence>
<evidence type="ECO:0000313" key="10">
    <source>
        <dbReference type="Proteomes" id="UP000260983"/>
    </source>
</evidence>
<evidence type="ECO:0000256" key="8">
    <source>
        <dbReference type="SAM" id="Phobius"/>
    </source>
</evidence>
<keyword evidence="4 8" id="KW-0812">Transmembrane</keyword>
<evidence type="ECO:0000256" key="3">
    <source>
        <dbReference type="ARBA" id="ARBA00022679"/>
    </source>
</evidence>
<keyword evidence="5 8" id="KW-1133">Transmembrane helix</keyword>
<protein>
    <submittedName>
        <fullName evidence="9">Undecaprenyl/decaprenyl-phosphate alpha-N-acetylglucosaminyl 1-phosphate transferase</fullName>
    </submittedName>
</protein>
<evidence type="ECO:0000256" key="4">
    <source>
        <dbReference type="ARBA" id="ARBA00022692"/>
    </source>
</evidence>
<dbReference type="AlphaFoldDB" id="A0A3E5BRX9"/>
<evidence type="ECO:0000256" key="7">
    <source>
        <dbReference type="PIRSR" id="PIRSR600715-1"/>
    </source>
</evidence>
<comment type="cofactor">
    <cofactor evidence="7">
        <name>Mg(2+)</name>
        <dbReference type="ChEBI" id="CHEBI:18420"/>
    </cofactor>
</comment>
<dbReference type="RefSeq" id="WP_117723123.1">
    <property type="nucleotide sequence ID" value="NZ_QSUL01000001.1"/>
</dbReference>
<proteinExistence type="predicted"/>
<dbReference type="GO" id="GO:0046872">
    <property type="term" value="F:metal ion binding"/>
    <property type="evidence" value="ECO:0007669"/>
    <property type="project" value="UniProtKB-KW"/>
</dbReference>
<keyword evidence="2" id="KW-1003">Cell membrane</keyword>
<feature type="transmembrane region" description="Helical" evidence="8">
    <location>
        <begin position="89"/>
        <end position="105"/>
    </location>
</feature>
<feature type="transmembrane region" description="Helical" evidence="8">
    <location>
        <begin position="146"/>
        <end position="163"/>
    </location>
</feature>
<dbReference type="CDD" id="cd06853">
    <property type="entry name" value="GT_WecA_like"/>
    <property type="match status" value="1"/>
</dbReference>
<feature type="transmembrane region" description="Helical" evidence="8">
    <location>
        <begin position="338"/>
        <end position="358"/>
    </location>
</feature>
<gene>
    <name evidence="9" type="ORF">DXB65_01780</name>
</gene>
<accession>A0A3E5BRX9</accession>
<evidence type="ECO:0000256" key="1">
    <source>
        <dbReference type="ARBA" id="ARBA00004651"/>
    </source>
</evidence>
<dbReference type="GO" id="GO:0016780">
    <property type="term" value="F:phosphotransferase activity, for other substituted phosphate groups"/>
    <property type="evidence" value="ECO:0007669"/>
    <property type="project" value="InterPro"/>
</dbReference>
<dbReference type="PROSITE" id="PS01348">
    <property type="entry name" value="MRAY_2"/>
    <property type="match status" value="1"/>
</dbReference>
<evidence type="ECO:0000256" key="6">
    <source>
        <dbReference type="ARBA" id="ARBA00023136"/>
    </source>
</evidence>
<feature type="transmembrane region" description="Helical" evidence="8">
    <location>
        <begin position="175"/>
        <end position="193"/>
    </location>
</feature>
<dbReference type="GO" id="GO:0071555">
    <property type="term" value="P:cell wall organization"/>
    <property type="evidence" value="ECO:0007669"/>
    <property type="project" value="TreeGrafter"/>
</dbReference>
<name>A0A3E5BRX9_9BACE</name>
<feature type="transmembrane region" description="Helical" evidence="8">
    <location>
        <begin position="259"/>
        <end position="283"/>
    </location>
</feature>
<dbReference type="InterPro" id="IPR000715">
    <property type="entry name" value="Glycosyl_transferase_4"/>
</dbReference>
<dbReference type="GO" id="GO:0044038">
    <property type="term" value="P:cell wall macromolecule biosynthetic process"/>
    <property type="evidence" value="ECO:0007669"/>
    <property type="project" value="TreeGrafter"/>
</dbReference>
<feature type="transmembrane region" description="Helical" evidence="8">
    <location>
        <begin position="228"/>
        <end position="247"/>
    </location>
</feature>
<dbReference type="PANTHER" id="PTHR22926:SF3">
    <property type="entry name" value="UNDECAPRENYL-PHOSPHATE ALPHA-N-ACETYLGLUCOSAMINYL 1-PHOSPHATE TRANSFERASE"/>
    <property type="match status" value="1"/>
</dbReference>
<feature type="binding site" evidence="7">
    <location>
        <position position="167"/>
    </location>
    <ligand>
        <name>Mg(2+)</name>
        <dbReference type="ChEBI" id="CHEBI:18420"/>
    </ligand>
</feature>
<feature type="transmembrane region" description="Helical" evidence="8">
    <location>
        <begin position="52"/>
        <end position="69"/>
    </location>
</feature>
<organism evidence="9 10">
    <name type="scientific">Bacteroides oleiciplenus</name>
    <dbReference type="NCBI Taxonomy" id="626931"/>
    <lineage>
        <taxon>Bacteria</taxon>
        <taxon>Pseudomonadati</taxon>
        <taxon>Bacteroidota</taxon>
        <taxon>Bacteroidia</taxon>
        <taxon>Bacteroidales</taxon>
        <taxon>Bacteroidaceae</taxon>
        <taxon>Bacteroides</taxon>
    </lineage>
</organism>
<comment type="caution">
    <text evidence="9">The sequence shown here is derived from an EMBL/GenBank/DDBJ whole genome shotgun (WGS) entry which is preliminary data.</text>
</comment>
<keyword evidence="3 9" id="KW-0808">Transferase</keyword>